<dbReference type="FunFam" id="3.30.360.110:FF:000001">
    <property type="entry name" value="S-adenosylmethionine decarboxylase proenzyme"/>
    <property type="match status" value="1"/>
</dbReference>
<dbReference type="Pfam" id="PF02675">
    <property type="entry name" value="AdoMet_dc"/>
    <property type="match status" value="1"/>
</dbReference>
<dbReference type="InterPro" id="IPR042286">
    <property type="entry name" value="AdoMetDC_C"/>
</dbReference>
<dbReference type="NCBIfam" id="NF002010">
    <property type="entry name" value="PRK00811.1"/>
    <property type="match status" value="1"/>
</dbReference>
<reference evidence="23 24" key="1">
    <citation type="journal article" date="2015" name="Sci. Rep.">
        <title>Unraveling adaptation of Pontibacter korlensis to radiation and infertility in desert through complete genome and comparative transcriptomic analysis.</title>
        <authorList>
            <person name="Dai J."/>
            <person name="Dai W."/>
            <person name="Qiu C."/>
            <person name="Yang Z."/>
            <person name="Zhang Y."/>
            <person name="Zhou M."/>
            <person name="Zhang L."/>
            <person name="Fang C."/>
            <person name="Gao Q."/>
            <person name="Yang Q."/>
            <person name="Li X."/>
            <person name="Wang Z."/>
            <person name="Wang Z."/>
            <person name="Jia Z."/>
            <person name="Chen X."/>
        </authorList>
    </citation>
    <scope>NUCLEOTIDE SEQUENCE [LARGE SCALE GENOMIC DNA]</scope>
    <source>
        <strain evidence="23 24">X14-1T</strain>
    </source>
</reference>
<dbReference type="NCBIfam" id="TIGR00417">
    <property type="entry name" value="speE"/>
    <property type="match status" value="1"/>
</dbReference>
<dbReference type="NCBIfam" id="TIGR03330">
    <property type="entry name" value="SAM_DCase_Bsu"/>
    <property type="match status" value="1"/>
</dbReference>
<dbReference type="PROSITE" id="PS01330">
    <property type="entry name" value="PABS_1"/>
    <property type="match status" value="1"/>
</dbReference>
<feature type="binding site" evidence="17">
    <location>
        <begin position="280"/>
        <end position="281"/>
    </location>
    <ligand>
        <name>S-methyl-5'-thioadenosine</name>
        <dbReference type="ChEBI" id="CHEBI:17509"/>
    </ligand>
</feature>
<dbReference type="UniPathway" id="UPA00331">
    <property type="reaction ID" value="UER00451"/>
</dbReference>
<comment type="similarity">
    <text evidence="2 17 20">Belongs to the spermidine/spermine synthase family.</text>
</comment>
<dbReference type="PATRIC" id="fig|400092.3.peg.4242"/>
<feature type="active site" description="Proton donor; for catalytic activity" evidence="18">
    <location>
        <position position="83"/>
    </location>
</feature>
<dbReference type="InterPro" id="IPR035246">
    <property type="entry name" value="Spermidine_synt_N"/>
</dbReference>
<proteinExistence type="inferred from homology"/>
<feature type="active site" description="Proton acceptor; for processing activity" evidence="18">
    <location>
        <position position="68"/>
    </location>
</feature>
<dbReference type="PANTHER" id="PTHR11558:SF11">
    <property type="entry name" value="SPERMIDINE SYNTHASE"/>
    <property type="match status" value="1"/>
</dbReference>
<dbReference type="Gene3D" id="2.30.140.10">
    <property type="entry name" value="Spermidine synthase, tetramerisation domain"/>
    <property type="match status" value="1"/>
</dbReference>
<feature type="binding site" evidence="17">
    <location>
        <position position="205"/>
    </location>
    <ligand>
        <name>spermidine</name>
        <dbReference type="ChEBI" id="CHEBI:57834"/>
    </ligand>
</feature>
<keyword evidence="13 18" id="KW-0670">Pyruvate</keyword>
<dbReference type="InterPro" id="IPR016067">
    <property type="entry name" value="S-AdoMet_deCO2ase_core"/>
</dbReference>
<feature type="chain" id="PRO_5023354934" description="S-adenosylmethionine decarboxylase beta chain" evidence="18">
    <location>
        <begin position="1"/>
        <end position="62"/>
    </location>
</feature>
<evidence type="ECO:0000256" key="19">
    <source>
        <dbReference type="PROSITE-ProRule" id="PRU00354"/>
    </source>
</evidence>
<dbReference type="InterPro" id="IPR030373">
    <property type="entry name" value="PABS_CS"/>
</dbReference>
<comment type="catalytic activity">
    <reaction evidence="14 18">
        <text>S-adenosyl-L-methionine + H(+) = S-adenosyl 3-(methylsulfanyl)propylamine + CO2</text>
        <dbReference type="Rhea" id="RHEA:15981"/>
        <dbReference type="ChEBI" id="CHEBI:15378"/>
        <dbReference type="ChEBI" id="CHEBI:16526"/>
        <dbReference type="ChEBI" id="CHEBI:57443"/>
        <dbReference type="ChEBI" id="CHEBI:59789"/>
        <dbReference type="EC" id="4.1.1.50"/>
    </reaction>
</comment>
<evidence type="ECO:0000256" key="14">
    <source>
        <dbReference type="ARBA" id="ARBA00048112"/>
    </source>
</evidence>
<feature type="modified residue" description="Pyruvic acid (Ser); by autocatalysis" evidence="18">
    <location>
        <position position="63"/>
    </location>
</feature>
<comment type="cofactor">
    <cofactor evidence="18">
        <name>pyruvate</name>
        <dbReference type="ChEBI" id="CHEBI:15361"/>
    </cofactor>
    <text evidence="18">Binds 1 pyruvoyl group covalently per subunit.</text>
</comment>
<evidence type="ECO:0000256" key="6">
    <source>
        <dbReference type="ARBA" id="ARBA00022793"/>
    </source>
</evidence>
<dbReference type="SUPFAM" id="SSF53335">
    <property type="entry name" value="S-adenosyl-L-methionine-dependent methyltransferases"/>
    <property type="match status" value="1"/>
</dbReference>
<comment type="similarity">
    <text evidence="16 18">Belongs to the prokaryotic AdoMetDC family. Type 1 subfamily.</text>
</comment>
<evidence type="ECO:0000256" key="1">
    <source>
        <dbReference type="ARBA" id="ARBA00004911"/>
    </source>
</evidence>
<evidence type="ECO:0000256" key="20">
    <source>
        <dbReference type="RuleBase" id="RU003836"/>
    </source>
</evidence>
<dbReference type="Pfam" id="PF17284">
    <property type="entry name" value="Spermine_synt_N"/>
    <property type="match status" value="1"/>
</dbReference>
<evidence type="ECO:0000256" key="3">
    <source>
        <dbReference type="ARBA" id="ARBA00011601"/>
    </source>
</evidence>
<dbReference type="Gene3D" id="3.30.360.110">
    <property type="entry name" value="S-adenosylmethionine decarboxylase domain"/>
    <property type="match status" value="1"/>
</dbReference>
<evidence type="ECO:0000256" key="10">
    <source>
        <dbReference type="ARBA" id="ARBA00023145"/>
    </source>
</evidence>
<keyword evidence="9 18" id="KW-0620">Polyamine biosynthesis</keyword>
<keyword evidence="12 18" id="KW-0704">Schiff base</keyword>
<dbReference type="PANTHER" id="PTHR11558">
    <property type="entry name" value="SPERMIDINE/SPERMINE SYNTHASE"/>
    <property type="match status" value="1"/>
</dbReference>
<feature type="chain" id="PRO_5023354932" description="S-adenosylmethionine decarboxylase alpha chain" evidence="18">
    <location>
        <begin position="63"/>
        <end position="443"/>
    </location>
</feature>
<sequence length="443" mass="49667">MNALGRHILVEFYDCSPELMNDVVHIENSMVAAAETAGATVINSTFHHFSPYGVSGVVVIQESHLAIHTWPEYGYAAVDLFTCGDSVDPWVSYNYLKEAFQAGHGSSMELRRGQLSLLKRNDFNLDSLRDVSPKPEEEVGTITRDVWFTERDENIALSLKHSGNQLYKKDSPYQRVEIYETLAYGNMLTLDGMVMCTQKDEYVYHEMITHVPMFSHTKAKRALVIGGGDGGTVRELLRHEQLEEVTLVEIDELVIEACKLHLPETAVAFDNPRLNLLVEDGIKYINECEDGRYDLIIVDSADPVGPGEGLFTAEFYSQVHRCLTPDGVMITQSESPRFNSGVFVEIYDTYKQIFGEGKVHCYLAAIPTYPTGTWSFSYSSKGNSHPLNFDREAAAKFSQEQGLKYYNEEIHTAAFALPNFVKELLNSGSKEAIEAHSAEPTNE</sequence>
<evidence type="ECO:0000256" key="13">
    <source>
        <dbReference type="ARBA" id="ARBA00023317"/>
    </source>
</evidence>
<feature type="binding site" evidence="17">
    <location>
        <position position="249"/>
    </location>
    <ligand>
        <name>S-methyl-5'-thioadenosine</name>
        <dbReference type="ChEBI" id="CHEBI:17509"/>
    </ligand>
</feature>
<feature type="binding site" evidence="17">
    <location>
        <position position="306"/>
    </location>
    <ligand>
        <name>S-methyl-5'-thioadenosine</name>
        <dbReference type="ChEBI" id="CHEBI:17509"/>
    </ligand>
</feature>
<comment type="pathway">
    <text evidence="17">Amine and polyamine biosynthesis; spermidine biosynthesis; spermidine from putrescine: step 1/1.</text>
</comment>
<evidence type="ECO:0000256" key="7">
    <source>
        <dbReference type="ARBA" id="ARBA00022813"/>
    </source>
</evidence>
<dbReference type="GO" id="GO:0004766">
    <property type="term" value="F:spermidine synthase activity"/>
    <property type="evidence" value="ECO:0007669"/>
    <property type="project" value="UniProtKB-UniRule"/>
</dbReference>
<comment type="subunit">
    <text evidence="17">Homodimer or homotetramer.</text>
</comment>
<name>A0A0E3ZHK9_9BACT</name>
<evidence type="ECO:0000256" key="15">
    <source>
        <dbReference type="ARBA" id="ARBA00056215"/>
    </source>
</evidence>
<keyword evidence="8 18" id="KW-0745">Spermidine biosynthesis</keyword>
<dbReference type="InterPro" id="IPR001045">
    <property type="entry name" value="Spermi_synthase"/>
</dbReference>
<evidence type="ECO:0000259" key="22">
    <source>
        <dbReference type="PROSITE" id="PS51006"/>
    </source>
</evidence>
<comment type="PTM">
    <text evidence="18">Is synthesized initially as an inactive proenzyme. Formation of the active enzyme involves a self-maturation process in which the active site pyruvoyl group is generated from an internal serine residue via an autocatalytic post-translational modification. Two non-identical subunits are generated from the proenzyme in this reaction, and the pyruvate is formed at the N-terminus of the alpha chain, which is derived from the carboxyl end of the proenzyme. The post-translation cleavage follows an unusual pathway, termed non-hydrolytic serinolysis, in which the side chain hydroxyl group of the serine supplies its oxygen atom to form the C-terminus of the beta chain, while the remainder of the serine residue undergoes an oxidative deamination to produce ammonia and the pyruvoyl group blocking the N-terminus of the alpha chain.</text>
</comment>
<dbReference type="Gene3D" id="3.30.160.750">
    <property type="match status" value="1"/>
</dbReference>
<dbReference type="SUPFAM" id="SSF56276">
    <property type="entry name" value="S-adenosylmethionine decarboxylase"/>
    <property type="match status" value="1"/>
</dbReference>
<evidence type="ECO:0000256" key="18">
    <source>
        <dbReference type="HAMAP-Rule" id="MF_00464"/>
    </source>
</evidence>
<evidence type="ECO:0000256" key="11">
    <source>
        <dbReference type="ARBA" id="ARBA00023239"/>
    </source>
</evidence>
<dbReference type="STRING" id="400092.PKOR_19395"/>
<comment type="catalytic activity">
    <reaction evidence="17 21">
        <text>S-adenosyl 3-(methylsulfanyl)propylamine + putrescine = S-methyl-5'-thioadenosine + spermidine + H(+)</text>
        <dbReference type="Rhea" id="RHEA:12721"/>
        <dbReference type="ChEBI" id="CHEBI:15378"/>
        <dbReference type="ChEBI" id="CHEBI:17509"/>
        <dbReference type="ChEBI" id="CHEBI:57443"/>
        <dbReference type="ChEBI" id="CHEBI:57834"/>
        <dbReference type="ChEBI" id="CHEBI:326268"/>
        <dbReference type="EC" id="2.5.1.16"/>
    </reaction>
</comment>
<feature type="active site" description="Proton acceptor" evidence="17 19">
    <location>
        <position position="299"/>
    </location>
</feature>
<evidence type="ECO:0000256" key="5">
    <source>
        <dbReference type="ARBA" id="ARBA00022691"/>
    </source>
</evidence>
<keyword evidence="6 18" id="KW-0210">Decarboxylase</keyword>
<dbReference type="HAMAP" id="MF_00198">
    <property type="entry name" value="Spermidine_synth"/>
    <property type="match status" value="1"/>
</dbReference>
<evidence type="ECO:0000313" key="24">
    <source>
        <dbReference type="Proteomes" id="UP000033109"/>
    </source>
</evidence>
<feature type="binding site" evidence="17">
    <location>
        <position position="229"/>
    </location>
    <ligand>
        <name>spermidine</name>
        <dbReference type="ChEBI" id="CHEBI:57834"/>
    </ligand>
</feature>
<gene>
    <name evidence="17" type="primary">speE</name>
    <name evidence="18" type="synonym">speH</name>
    <name evidence="23" type="ORF">PKOR_19395</name>
</gene>
<comment type="pathway">
    <text evidence="1 18">Amine and polyamine biosynthesis; S-adenosylmethioninamine biosynthesis; S-adenosylmethioninamine from S-adenosyl-L-methionine: step 1/1.</text>
</comment>
<dbReference type="EMBL" id="CP009621">
    <property type="protein sequence ID" value="AKD04865.1"/>
    <property type="molecule type" value="Genomic_DNA"/>
</dbReference>
<dbReference type="GO" id="GO:0004014">
    <property type="term" value="F:adenosylmethionine decarboxylase activity"/>
    <property type="evidence" value="ECO:0007669"/>
    <property type="project" value="UniProtKB-UniRule"/>
</dbReference>
<comment type="function">
    <text evidence="15 18">Catalyzes the decarboxylation of S-adenosylmethionine to S-adenosylmethioninamine (dcAdoMet), the propylamine donor required for the synthesis of the polyamines spermine and spermidine from the diamine putrescine.</text>
</comment>
<feature type="active site" description="Schiff-base intermediate with substrate; via pyruvic acid" evidence="18">
    <location>
        <position position="63"/>
    </location>
</feature>
<evidence type="ECO:0000256" key="12">
    <source>
        <dbReference type="ARBA" id="ARBA00023270"/>
    </source>
</evidence>
<keyword evidence="10 18" id="KW-0865">Zymogen</keyword>
<evidence type="ECO:0000256" key="21">
    <source>
        <dbReference type="RuleBase" id="RU003837"/>
    </source>
</evidence>
<dbReference type="Pfam" id="PF01564">
    <property type="entry name" value="Spermine_synth"/>
    <property type="match status" value="1"/>
</dbReference>
<dbReference type="InterPro" id="IPR037163">
    <property type="entry name" value="Spermidine_synt_N_sf"/>
</dbReference>
<accession>A0A0E3ZHK9</accession>
<dbReference type="HAMAP" id="MF_00464">
    <property type="entry name" value="AdoMetDC_1"/>
    <property type="match status" value="1"/>
</dbReference>
<evidence type="ECO:0000313" key="23">
    <source>
        <dbReference type="EMBL" id="AKD04865.1"/>
    </source>
</evidence>
<dbReference type="Proteomes" id="UP000033109">
    <property type="component" value="Chromosome"/>
</dbReference>
<dbReference type="InterPro" id="IPR042284">
    <property type="entry name" value="AdoMetDC_N"/>
</dbReference>
<dbReference type="InterPro" id="IPR017716">
    <property type="entry name" value="S-AdoMet_deCOase_pro-enz"/>
</dbReference>
<dbReference type="RefSeq" id="WP_046312878.1">
    <property type="nucleotide sequence ID" value="NZ_CBCSCY010000041.1"/>
</dbReference>
<feature type="binding site" evidence="17">
    <location>
        <position position="174"/>
    </location>
    <ligand>
        <name>S-methyl-5'-thioadenosine</name>
        <dbReference type="ChEBI" id="CHEBI:17509"/>
    </ligand>
</feature>
<dbReference type="EC" id="4.1.1.50" evidence="18"/>
<evidence type="ECO:0000256" key="17">
    <source>
        <dbReference type="HAMAP-Rule" id="MF_00198"/>
    </source>
</evidence>
<keyword evidence="4 17" id="KW-0808">Transferase</keyword>
<evidence type="ECO:0000256" key="4">
    <source>
        <dbReference type="ARBA" id="ARBA00022679"/>
    </source>
</evidence>
<dbReference type="PROSITE" id="PS51006">
    <property type="entry name" value="PABS_2"/>
    <property type="match status" value="1"/>
</dbReference>
<dbReference type="InterPro" id="IPR030374">
    <property type="entry name" value="PABS"/>
</dbReference>
<keyword evidence="11 18" id="KW-0456">Lyase</keyword>
<dbReference type="InterPro" id="IPR003826">
    <property type="entry name" value="AdoMetDC_fam_prok"/>
</dbReference>
<keyword evidence="5 18" id="KW-0949">S-adenosyl-L-methionine</keyword>
<feature type="domain" description="PABS" evidence="22">
    <location>
        <begin position="145"/>
        <end position="381"/>
    </location>
</feature>
<evidence type="ECO:0000256" key="9">
    <source>
        <dbReference type="ARBA" id="ARBA00023115"/>
    </source>
</evidence>
<dbReference type="Gene3D" id="3.40.50.150">
    <property type="entry name" value="Vaccinia Virus protein VP39"/>
    <property type="match status" value="1"/>
</dbReference>
<dbReference type="InterPro" id="IPR029063">
    <property type="entry name" value="SAM-dependent_MTases_sf"/>
</dbReference>
<dbReference type="CDD" id="cd02440">
    <property type="entry name" value="AdoMet_MTases"/>
    <property type="match status" value="1"/>
</dbReference>
<feature type="binding site" evidence="17">
    <location>
        <begin position="299"/>
        <end position="302"/>
    </location>
    <ligand>
        <name>spermidine</name>
        <dbReference type="ChEBI" id="CHEBI:57834"/>
    </ligand>
</feature>
<protein>
    <recommendedName>
        <fullName evidence="18">S-adenosylmethionine decarboxylase proenzyme</fullName>
        <shortName evidence="18">AdoMetDC</shortName>
        <shortName evidence="18">SAMDC</shortName>
        <ecNumber evidence="18">4.1.1.50</ecNumber>
    </recommendedName>
    <component>
        <recommendedName>
            <fullName evidence="18">S-adenosylmethionine decarboxylase beta chain</fullName>
        </recommendedName>
    </component>
    <component>
        <recommendedName>
            <fullName evidence="18">S-adenosylmethionine decarboxylase alpha chain</fullName>
        </recommendedName>
    </component>
</protein>
<organism evidence="23 24">
    <name type="scientific">Pontibacter korlensis</name>
    <dbReference type="NCBI Taxonomy" id="400092"/>
    <lineage>
        <taxon>Bacteria</taxon>
        <taxon>Pseudomonadati</taxon>
        <taxon>Bacteroidota</taxon>
        <taxon>Cytophagia</taxon>
        <taxon>Cytophagales</taxon>
        <taxon>Hymenobacteraceae</taxon>
        <taxon>Pontibacter</taxon>
    </lineage>
</organism>
<keyword evidence="7 18" id="KW-0068">Autocatalytic cleavage</keyword>
<dbReference type="GO" id="GO:0008295">
    <property type="term" value="P:spermidine biosynthetic process"/>
    <property type="evidence" value="ECO:0007669"/>
    <property type="project" value="UniProtKB-UniRule"/>
</dbReference>
<keyword evidence="24" id="KW-1185">Reference proteome</keyword>
<dbReference type="UniPathway" id="UPA00248">
    <property type="reaction ID" value="UER00314"/>
</dbReference>
<comment type="function">
    <text evidence="17">Catalyzes the irreversible transfer of a propylamine group from the amino donor S-adenosylmethioninamine (decarboxy-AdoMet) to putrescine (1,4-diaminobutane) to yield spermidine.</text>
</comment>
<evidence type="ECO:0000256" key="8">
    <source>
        <dbReference type="ARBA" id="ARBA00023066"/>
    </source>
</evidence>
<feature type="site" description="Cleavage (non-hydrolytic); by autolysis" evidence="18">
    <location>
        <begin position="62"/>
        <end position="63"/>
    </location>
</feature>
<dbReference type="HOGENOM" id="CLU_048199_2_0_10"/>
<comment type="subunit">
    <text evidence="3 18">Heterotetramer of two alpha and two beta chains arranged as a dimer of alpha/beta heterodimers.</text>
</comment>
<evidence type="ECO:0000256" key="2">
    <source>
        <dbReference type="ARBA" id="ARBA00007867"/>
    </source>
</evidence>
<dbReference type="KEGG" id="pko:PKOR_19395"/>
<dbReference type="AlphaFoldDB" id="A0A0E3ZHK9"/>
<dbReference type="OrthoDB" id="9793120at2"/>
<evidence type="ECO:0000256" key="16">
    <source>
        <dbReference type="ARBA" id="ARBA00061583"/>
    </source>
</evidence>